<dbReference type="SUPFAM" id="SSF161098">
    <property type="entry name" value="MetI-like"/>
    <property type="match status" value="1"/>
</dbReference>
<feature type="transmembrane region" description="Helical" evidence="7">
    <location>
        <begin position="261"/>
        <end position="283"/>
    </location>
</feature>
<dbReference type="OrthoDB" id="2958608at2"/>
<keyword evidence="4 7" id="KW-0812">Transmembrane</keyword>
<protein>
    <submittedName>
        <fullName evidence="9">ABC transporter permease subunit</fullName>
    </submittedName>
</protein>
<evidence type="ECO:0000256" key="6">
    <source>
        <dbReference type="ARBA" id="ARBA00023136"/>
    </source>
</evidence>
<feature type="transmembrane region" description="Helical" evidence="7">
    <location>
        <begin position="125"/>
        <end position="142"/>
    </location>
</feature>
<keyword evidence="10" id="KW-1185">Reference proteome</keyword>
<dbReference type="Proteomes" id="UP000265801">
    <property type="component" value="Unassembled WGS sequence"/>
</dbReference>
<dbReference type="PANTHER" id="PTHR30465">
    <property type="entry name" value="INNER MEMBRANE ABC TRANSPORTER"/>
    <property type="match status" value="1"/>
</dbReference>
<gene>
    <name evidence="9" type="ORF">D3H55_20770</name>
</gene>
<evidence type="ECO:0000256" key="5">
    <source>
        <dbReference type="ARBA" id="ARBA00022989"/>
    </source>
</evidence>
<dbReference type="PANTHER" id="PTHR30465:SF44">
    <property type="entry name" value="ABC-TYPE DIPEPTIDE_OLIGOPEPTIDE TRANSPORT SYSTEM, PERMEASE COMPONENT"/>
    <property type="match status" value="1"/>
</dbReference>
<feature type="transmembrane region" description="Helical" evidence="7">
    <location>
        <begin position="162"/>
        <end position="181"/>
    </location>
</feature>
<accession>A0A3A1QPT1</accession>
<evidence type="ECO:0000256" key="3">
    <source>
        <dbReference type="ARBA" id="ARBA00022475"/>
    </source>
</evidence>
<dbReference type="Gene3D" id="1.10.3720.10">
    <property type="entry name" value="MetI-like"/>
    <property type="match status" value="1"/>
</dbReference>
<evidence type="ECO:0000256" key="2">
    <source>
        <dbReference type="ARBA" id="ARBA00022448"/>
    </source>
</evidence>
<reference evidence="9 10" key="1">
    <citation type="submission" date="2018-09" db="EMBL/GenBank/DDBJ databases">
        <title>Bacillus saliacetes sp. nov., isolated from Thai shrimp paste (Ka-pi).</title>
        <authorList>
            <person name="Daroonpunt R."/>
            <person name="Tanasupawat S."/>
            <person name="Yiamsombut S."/>
        </authorList>
    </citation>
    <scope>NUCLEOTIDE SEQUENCE [LARGE SCALE GENOMIC DNA]</scope>
    <source>
        <strain evidence="9 10">SKP7-4</strain>
    </source>
</reference>
<keyword evidence="3" id="KW-1003">Cell membrane</keyword>
<evidence type="ECO:0000259" key="8">
    <source>
        <dbReference type="Pfam" id="PF00528"/>
    </source>
</evidence>
<name>A0A3A1QPT1_9BACI</name>
<feature type="transmembrane region" description="Helical" evidence="7">
    <location>
        <begin position="226"/>
        <end position="249"/>
    </location>
</feature>
<keyword evidence="2" id="KW-0813">Transport</keyword>
<dbReference type="EMBL" id="QXIR01000039">
    <property type="protein sequence ID" value="RIW28841.1"/>
    <property type="molecule type" value="Genomic_DNA"/>
</dbReference>
<dbReference type="AlphaFoldDB" id="A0A3A1QPT1"/>
<proteinExistence type="predicted"/>
<dbReference type="GO" id="GO:0055085">
    <property type="term" value="P:transmembrane transport"/>
    <property type="evidence" value="ECO:0007669"/>
    <property type="project" value="InterPro"/>
</dbReference>
<feature type="domain" description="ABC transmembrane type-1" evidence="8">
    <location>
        <begin position="96"/>
        <end position="277"/>
    </location>
</feature>
<dbReference type="Pfam" id="PF00528">
    <property type="entry name" value="BPD_transp_1"/>
    <property type="match status" value="1"/>
</dbReference>
<comment type="subcellular location">
    <subcellularLocation>
        <location evidence="1">Cell membrane</location>
        <topology evidence="1">Multi-pass membrane protein</topology>
    </subcellularLocation>
</comment>
<evidence type="ECO:0000313" key="10">
    <source>
        <dbReference type="Proteomes" id="UP000265801"/>
    </source>
</evidence>
<dbReference type="GO" id="GO:0005886">
    <property type="term" value="C:plasma membrane"/>
    <property type="evidence" value="ECO:0007669"/>
    <property type="project" value="UniProtKB-SubCell"/>
</dbReference>
<evidence type="ECO:0000256" key="4">
    <source>
        <dbReference type="ARBA" id="ARBA00022692"/>
    </source>
</evidence>
<organism evidence="9 10">
    <name type="scientific">Bacillus salacetis</name>
    <dbReference type="NCBI Taxonomy" id="2315464"/>
    <lineage>
        <taxon>Bacteria</taxon>
        <taxon>Bacillati</taxon>
        <taxon>Bacillota</taxon>
        <taxon>Bacilli</taxon>
        <taxon>Bacillales</taxon>
        <taxon>Bacillaceae</taxon>
        <taxon>Bacillus</taxon>
    </lineage>
</organism>
<evidence type="ECO:0000256" key="7">
    <source>
        <dbReference type="SAM" id="Phobius"/>
    </source>
</evidence>
<dbReference type="InterPro" id="IPR000515">
    <property type="entry name" value="MetI-like"/>
</dbReference>
<dbReference type="CDD" id="cd06261">
    <property type="entry name" value="TM_PBP2"/>
    <property type="match status" value="1"/>
</dbReference>
<sequence length="293" mass="34213">MKQIMWLPIQFLLTCTGLFLFSAAGSLLFYDHELVIHLAKYIHTLKQIFHDLIHPGSIFITVGEEGKNYPIFPMLLKLFGYSFLLLASAFSIAVVVSAFTSYLIMFLPRWAKRVCFRILDLFDSLPDVLIVVLLQLFIIWLFKQTDLLLFDIYKLGEDKIYVLPIVCLAVLPIAFLTKHFLFQIREEEDRPYVEYSFSKGFSKAYTLWVHLFRNVWIQFYYHIKPIFLLMLSNLLIIEILFNINGFMYVMLSTATVKPSAFFIGMLMIYIPFFIIFSVGRILLMKTIGGELEV</sequence>
<dbReference type="RefSeq" id="WP_119549218.1">
    <property type="nucleotide sequence ID" value="NZ_QXIR01000039.1"/>
</dbReference>
<keyword evidence="6 7" id="KW-0472">Membrane</keyword>
<evidence type="ECO:0000313" key="9">
    <source>
        <dbReference type="EMBL" id="RIW28841.1"/>
    </source>
</evidence>
<comment type="caution">
    <text evidence="9">The sequence shown here is derived from an EMBL/GenBank/DDBJ whole genome shotgun (WGS) entry which is preliminary data.</text>
</comment>
<feature type="transmembrane region" description="Helical" evidence="7">
    <location>
        <begin position="78"/>
        <end position="104"/>
    </location>
</feature>
<dbReference type="InterPro" id="IPR035906">
    <property type="entry name" value="MetI-like_sf"/>
</dbReference>
<evidence type="ECO:0000256" key="1">
    <source>
        <dbReference type="ARBA" id="ARBA00004651"/>
    </source>
</evidence>
<keyword evidence="5 7" id="KW-1133">Transmembrane helix</keyword>